<evidence type="ECO:0000313" key="3">
    <source>
        <dbReference type="EMBL" id="RNE95046.1"/>
    </source>
</evidence>
<dbReference type="OrthoDB" id="255599at2759"/>
<comment type="caution">
    <text evidence="3">The sequence shown here is derived from an EMBL/GenBank/DDBJ whole genome shotgun (WGS) entry which is preliminary data.</text>
</comment>
<protein>
    <submittedName>
        <fullName evidence="3">Putative mucin-like glycoprotein</fullName>
    </submittedName>
</protein>
<evidence type="ECO:0000256" key="1">
    <source>
        <dbReference type="SAM" id="MobiDB-lite"/>
    </source>
</evidence>
<proteinExistence type="predicted"/>
<keyword evidence="2" id="KW-0732">Signal</keyword>
<feature type="region of interest" description="Disordered" evidence="1">
    <location>
        <begin position="155"/>
        <end position="288"/>
    </location>
</feature>
<sequence length="424" mass="43518">MAMATVRHRAVCVLAVLALLCGCLSSAWGEVGPTIPAAVVEEVWLQVEVACERTEGNLKWRFSGETGWQTCAPVAEANVESPKDTCGWLCDSADALYNGSNCTDACVTRSDAVAFTMQFARRDGKQVCNRSVPANSAGTFSSVTSGVCNKKAADQTTTQKSALEPAARPSTPAANSQEKAPGENGPVSSTPLKGLAKDGGGPQREEKETTDQRGKQQVARGNAVQSGQIGKVPQSREEVERAEEEVKSDIEPSSGAAPTVEPPAASAPLPTGAPPTIPGSLPSSSQSLYDVGNEHQTAEGALFRAGGDTNDTPTRPAAESQAGGDPAQSDAHGSPGETNAASGREQEGGAERQKKTEHDTSKSTGLAQSVAGAAQALVHNTTIKSSATGNIVTNSSDGSYTTTPFVPTSLLLLLLVAALACATG</sequence>
<name>A0A422MP86_TRYRA</name>
<accession>A0A422MP86</accession>
<gene>
    <name evidence="3" type="ORF">TraAM80_10415</name>
</gene>
<feature type="compositionally biased region" description="Basic and acidic residues" evidence="1">
    <location>
        <begin position="234"/>
        <end position="250"/>
    </location>
</feature>
<feature type="region of interest" description="Disordered" evidence="1">
    <location>
        <begin position="303"/>
        <end position="367"/>
    </location>
</feature>
<keyword evidence="4" id="KW-1185">Reference proteome</keyword>
<dbReference type="Proteomes" id="UP000283634">
    <property type="component" value="Unassembled WGS sequence"/>
</dbReference>
<feature type="compositionally biased region" description="Basic and acidic residues" evidence="1">
    <location>
        <begin position="344"/>
        <end position="361"/>
    </location>
</feature>
<dbReference type="GeneID" id="40334348"/>
<dbReference type="PROSITE" id="PS51257">
    <property type="entry name" value="PROKAR_LIPOPROTEIN"/>
    <property type="match status" value="1"/>
</dbReference>
<dbReference type="AlphaFoldDB" id="A0A422MP86"/>
<evidence type="ECO:0000256" key="2">
    <source>
        <dbReference type="SAM" id="SignalP"/>
    </source>
</evidence>
<feature type="chain" id="PRO_5019259523" evidence="2">
    <location>
        <begin position="30"/>
        <end position="424"/>
    </location>
</feature>
<reference evidence="3 4" key="1">
    <citation type="journal article" date="2018" name="BMC Genomics">
        <title>Genomic comparison of Trypanosoma conorhini and Trypanosoma rangeli to Trypanosoma cruzi strains of high and low virulence.</title>
        <authorList>
            <person name="Bradwell K.R."/>
            <person name="Koparde V.N."/>
            <person name="Matveyev A.V."/>
            <person name="Serrano M.G."/>
            <person name="Alves J.M."/>
            <person name="Parikh H."/>
            <person name="Huang B."/>
            <person name="Lee V."/>
            <person name="Espinosa-Alvarez O."/>
            <person name="Ortiz P.A."/>
            <person name="Costa-Martins A.G."/>
            <person name="Teixeira M.M."/>
            <person name="Buck G.A."/>
        </authorList>
    </citation>
    <scope>NUCLEOTIDE SEQUENCE [LARGE SCALE GENOMIC DNA]</scope>
    <source>
        <strain evidence="3 4">AM80</strain>
    </source>
</reference>
<evidence type="ECO:0000313" key="4">
    <source>
        <dbReference type="Proteomes" id="UP000283634"/>
    </source>
</evidence>
<dbReference type="RefSeq" id="XP_029233102.1">
    <property type="nucleotide sequence ID" value="XM_029387034.1"/>
</dbReference>
<feature type="compositionally biased region" description="Basic and acidic residues" evidence="1">
    <location>
        <begin position="203"/>
        <end position="214"/>
    </location>
</feature>
<organism evidence="3 4">
    <name type="scientific">Trypanosoma rangeli</name>
    <dbReference type="NCBI Taxonomy" id="5698"/>
    <lineage>
        <taxon>Eukaryota</taxon>
        <taxon>Discoba</taxon>
        <taxon>Euglenozoa</taxon>
        <taxon>Kinetoplastea</taxon>
        <taxon>Metakinetoplastina</taxon>
        <taxon>Trypanosomatida</taxon>
        <taxon>Trypanosomatidae</taxon>
        <taxon>Trypanosoma</taxon>
        <taxon>Herpetosoma</taxon>
    </lineage>
</organism>
<feature type="signal peptide" evidence="2">
    <location>
        <begin position="1"/>
        <end position="29"/>
    </location>
</feature>
<dbReference type="EMBL" id="MKGL01000967">
    <property type="protein sequence ID" value="RNE95046.1"/>
    <property type="molecule type" value="Genomic_DNA"/>
</dbReference>